<dbReference type="RefSeq" id="WP_000212004.1">
    <property type="nucleotide sequence ID" value="NZ_CBCRVP010000001.1"/>
</dbReference>
<dbReference type="AlphaFoldDB" id="A0A0C3IBF4"/>
<protein>
    <recommendedName>
        <fullName evidence="9">DUF1778 domain-containing protein</fullName>
    </recommendedName>
</protein>
<evidence type="ECO:0000256" key="4">
    <source>
        <dbReference type="ARBA" id="ARBA00023125"/>
    </source>
</evidence>
<dbReference type="Gene3D" id="1.20.5.780">
    <property type="entry name" value="Single helix bin"/>
    <property type="match status" value="1"/>
</dbReference>
<gene>
    <name evidence="7" type="ORF">SU60_02325</name>
</gene>
<keyword evidence="1" id="KW-0678">Repressor</keyword>
<dbReference type="EMBL" id="JXOK01000005">
    <property type="protein sequence ID" value="KIN12330.1"/>
    <property type="molecule type" value="Genomic_DNA"/>
</dbReference>
<sequence>MATKTAPINMRVLPSVRDIIDAAASLKKVDRTVFIQQAALNEAHSILAEQRDFVLEAKAFEAFDNELRAEPQTLEGMKDLFKRKAPWE</sequence>
<keyword evidence="8" id="KW-1185">Reference proteome</keyword>
<evidence type="ECO:0000256" key="2">
    <source>
        <dbReference type="ARBA" id="ARBA00022649"/>
    </source>
</evidence>
<dbReference type="GO" id="GO:0003677">
    <property type="term" value="F:DNA binding"/>
    <property type="evidence" value="ECO:0007669"/>
    <property type="project" value="UniProtKB-KW"/>
</dbReference>
<keyword evidence="5" id="KW-0804">Transcription</keyword>
<keyword evidence="2" id="KW-1277">Toxin-antitoxin system</keyword>
<evidence type="ECO:0008006" key="9">
    <source>
        <dbReference type="Google" id="ProtNLM"/>
    </source>
</evidence>
<evidence type="ECO:0000313" key="8">
    <source>
        <dbReference type="Proteomes" id="UP000031977"/>
    </source>
</evidence>
<keyword evidence="4" id="KW-0238">DNA-binding</keyword>
<dbReference type="Pfam" id="PF08681">
    <property type="entry name" value="TacA1"/>
    <property type="match status" value="1"/>
</dbReference>
<evidence type="ECO:0000256" key="5">
    <source>
        <dbReference type="ARBA" id="ARBA00023163"/>
    </source>
</evidence>
<comment type="similarity">
    <text evidence="6">Belongs to the TacA antitoxin family.</text>
</comment>
<dbReference type="InterPro" id="IPR014795">
    <property type="entry name" value="TacA_1-like"/>
</dbReference>
<dbReference type="GO" id="GO:0006355">
    <property type="term" value="P:regulation of DNA-templated transcription"/>
    <property type="evidence" value="ECO:0007669"/>
    <property type="project" value="InterPro"/>
</dbReference>
<dbReference type="STRING" id="50718.SU60_02325"/>
<accession>A0A0C3IBF4</accession>
<comment type="caution">
    <text evidence="7">The sequence shown here is derived from an EMBL/GenBank/DDBJ whole genome shotgun (WGS) entry which is preliminary data.</text>
</comment>
<dbReference type="SUPFAM" id="SSF47598">
    <property type="entry name" value="Ribbon-helix-helix"/>
    <property type="match status" value="1"/>
</dbReference>
<keyword evidence="3" id="KW-0805">Transcription regulation</keyword>
<organism evidence="7 8">
    <name type="scientific">Vibrio mytili</name>
    <dbReference type="NCBI Taxonomy" id="50718"/>
    <lineage>
        <taxon>Bacteria</taxon>
        <taxon>Pseudomonadati</taxon>
        <taxon>Pseudomonadota</taxon>
        <taxon>Gammaproteobacteria</taxon>
        <taxon>Vibrionales</taxon>
        <taxon>Vibrionaceae</taxon>
        <taxon>Vibrio</taxon>
    </lineage>
</organism>
<dbReference type="OrthoDB" id="5297163at2"/>
<dbReference type="Proteomes" id="UP000031977">
    <property type="component" value="Unassembled WGS sequence"/>
</dbReference>
<proteinExistence type="inferred from homology"/>
<dbReference type="PANTHER" id="PTHR35401:SF1">
    <property type="entry name" value="CYTOPLASMIC PROTEIN"/>
    <property type="match status" value="1"/>
</dbReference>
<dbReference type="InterPro" id="IPR010985">
    <property type="entry name" value="Ribbon_hlx_hlx"/>
</dbReference>
<evidence type="ECO:0000256" key="1">
    <source>
        <dbReference type="ARBA" id="ARBA00022491"/>
    </source>
</evidence>
<evidence type="ECO:0000256" key="6">
    <source>
        <dbReference type="ARBA" id="ARBA00049988"/>
    </source>
</evidence>
<dbReference type="PANTHER" id="PTHR35401">
    <property type="entry name" value="COPG FAMILY HELIX-TURN-HELIX PROTEIN-RELATED-RELATED"/>
    <property type="match status" value="1"/>
</dbReference>
<reference evidence="7 8" key="1">
    <citation type="submission" date="2015-01" db="EMBL/GenBank/DDBJ databases">
        <title>Draft genome of Vibrio mytili type strain CAIM 528.</title>
        <authorList>
            <person name="Gonzalez-Castillo A."/>
            <person name="Gomez-Gil B."/>
            <person name="Enciso-Ibarra J."/>
        </authorList>
    </citation>
    <scope>NUCLEOTIDE SEQUENCE [LARGE SCALE GENOMIC DNA]</scope>
    <source>
        <strain evidence="7 8">CAIM 528</strain>
    </source>
</reference>
<evidence type="ECO:0000256" key="3">
    <source>
        <dbReference type="ARBA" id="ARBA00023015"/>
    </source>
</evidence>
<evidence type="ECO:0000313" key="7">
    <source>
        <dbReference type="EMBL" id="KIN12330.1"/>
    </source>
</evidence>
<name>A0A0C3IBF4_9VIBR</name>